<protein>
    <submittedName>
        <fullName evidence="2">Uncharacterized protein</fullName>
    </submittedName>
</protein>
<reference evidence="2 3" key="1">
    <citation type="submission" date="2008-07" db="EMBL/GenBank/DDBJ databases">
        <authorList>
            <person name="El-Sayed N."/>
            <person name="Caler E."/>
            <person name="Inman J."/>
            <person name="Amedeo P."/>
            <person name="Hass B."/>
            <person name="Wortman J."/>
        </authorList>
    </citation>
    <scope>NUCLEOTIDE SEQUENCE [LARGE SCALE GENOMIC DNA]</scope>
    <source>
        <strain evidence="3">ATCC 50983 / TXsc</strain>
    </source>
</reference>
<evidence type="ECO:0000256" key="1">
    <source>
        <dbReference type="SAM" id="MobiDB-lite"/>
    </source>
</evidence>
<keyword evidence="3" id="KW-1185">Reference proteome</keyword>
<feature type="compositionally biased region" description="Polar residues" evidence="1">
    <location>
        <begin position="20"/>
        <end position="31"/>
    </location>
</feature>
<accession>C5LUQ0</accession>
<dbReference type="EMBL" id="GG685609">
    <property type="protein sequence ID" value="EEQ99542.1"/>
    <property type="molecule type" value="Genomic_DNA"/>
</dbReference>
<feature type="region of interest" description="Disordered" evidence="1">
    <location>
        <begin position="1"/>
        <end position="35"/>
    </location>
</feature>
<evidence type="ECO:0000313" key="2">
    <source>
        <dbReference type="EMBL" id="EEQ99542.1"/>
    </source>
</evidence>
<feature type="compositionally biased region" description="Basic and acidic residues" evidence="1">
    <location>
        <begin position="97"/>
        <end position="107"/>
    </location>
</feature>
<feature type="compositionally biased region" description="Acidic residues" evidence="1">
    <location>
        <begin position="7"/>
        <end position="17"/>
    </location>
</feature>
<name>C5LUQ0_PERM5</name>
<organism evidence="3">
    <name type="scientific">Perkinsus marinus (strain ATCC 50983 / TXsc)</name>
    <dbReference type="NCBI Taxonomy" id="423536"/>
    <lineage>
        <taxon>Eukaryota</taxon>
        <taxon>Sar</taxon>
        <taxon>Alveolata</taxon>
        <taxon>Perkinsozoa</taxon>
        <taxon>Perkinsea</taxon>
        <taxon>Perkinsida</taxon>
        <taxon>Perkinsidae</taxon>
        <taxon>Perkinsus</taxon>
    </lineage>
</organism>
<dbReference type="Proteomes" id="UP000007800">
    <property type="component" value="Unassembled WGS sequence"/>
</dbReference>
<feature type="region of interest" description="Disordered" evidence="1">
    <location>
        <begin position="199"/>
        <end position="228"/>
    </location>
</feature>
<dbReference type="RefSeq" id="XP_002766825.1">
    <property type="nucleotide sequence ID" value="XM_002766779.1"/>
</dbReference>
<gene>
    <name evidence="2" type="ORF">Pmar_PMAR013891</name>
</gene>
<dbReference type="GeneID" id="9051151"/>
<sequence length="272" mass="29832">MALPGSEDFEDDGEEEKPESTLNVSASTESSPKIRWKEDSELVAMVVFEKNEPLWDTVAAIANARGKHVKYVEHLGHTSKFMEQRKKEAAMGGSHLGSEEKESRDDNGGGGGGDEVSETVKFVYENLPFIAIPLECMIDGKRLETKSYERQDLADLHGIRSEELYQDARVPHSPAEPPDMNTTVLLNGVGEDTLEIPLLRSTTTRPRSPSAGPTANSPPTPATTTGSSFVEGYNNSAMVYAPYYGSVGYSQNALQTDHLQMAYLQADDRYIP</sequence>
<evidence type="ECO:0000313" key="3">
    <source>
        <dbReference type="Proteomes" id="UP000007800"/>
    </source>
</evidence>
<dbReference type="AlphaFoldDB" id="C5LUQ0"/>
<proteinExistence type="predicted"/>
<feature type="region of interest" description="Disordered" evidence="1">
    <location>
        <begin position="85"/>
        <end position="116"/>
    </location>
</feature>
<dbReference type="InParanoid" id="C5LUQ0"/>